<name>A0A6A4H1D3_9AGAR</name>
<dbReference type="PANTHER" id="PTHR40465">
    <property type="entry name" value="CHROMOSOME 1, WHOLE GENOME SHOTGUN SEQUENCE"/>
    <property type="match status" value="1"/>
</dbReference>
<proteinExistence type="predicted"/>
<dbReference type="PANTHER" id="PTHR40465:SF1">
    <property type="entry name" value="DUF6534 DOMAIN-CONTAINING PROTEIN"/>
    <property type="match status" value="1"/>
</dbReference>
<evidence type="ECO:0000313" key="4">
    <source>
        <dbReference type="Proteomes" id="UP000799118"/>
    </source>
</evidence>
<dbReference type="Proteomes" id="UP000799118">
    <property type="component" value="Unassembled WGS sequence"/>
</dbReference>
<keyword evidence="1" id="KW-0472">Membrane</keyword>
<reference evidence="3" key="1">
    <citation type="journal article" date="2019" name="Environ. Microbiol.">
        <title>Fungal ecological strategies reflected in gene transcription - a case study of two litter decomposers.</title>
        <authorList>
            <person name="Barbi F."/>
            <person name="Kohler A."/>
            <person name="Barry K."/>
            <person name="Baskaran P."/>
            <person name="Daum C."/>
            <person name="Fauchery L."/>
            <person name="Ihrmark K."/>
            <person name="Kuo A."/>
            <person name="LaButti K."/>
            <person name="Lipzen A."/>
            <person name="Morin E."/>
            <person name="Grigoriev I.V."/>
            <person name="Henrissat B."/>
            <person name="Lindahl B."/>
            <person name="Martin F."/>
        </authorList>
    </citation>
    <scope>NUCLEOTIDE SEQUENCE</scope>
    <source>
        <strain evidence="3">JB14</strain>
    </source>
</reference>
<feature type="signal peptide" evidence="2">
    <location>
        <begin position="1"/>
        <end position="19"/>
    </location>
</feature>
<protein>
    <submittedName>
        <fullName evidence="3">Uncharacterized protein</fullName>
    </submittedName>
</protein>
<evidence type="ECO:0000313" key="3">
    <source>
        <dbReference type="EMBL" id="KAE9392039.1"/>
    </source>
</evidence>
<feature type="chain" id="PRO_5025629831" evidence="2">
    <location>
        <begin position="20"/>
        <end position="180"/>
    </location>
</feature>
<keyword evidence="2" id="KW-0732">Signal</keyword>
<dbReference type="EMBL" id="ML769606">
    <property type="protein sequence ID" value="KAE9392039.1"/>
    <property type="molecule type" value="Genomic_DNA"/>
</dbReference>
<organism evidence="3 4">
    <name type="scientific">Gymnopus androsaceus JB14</name>
    <dbReference type="NCBI Taxonomy" id="1447944"/>
    <lineage>
        <taxon>Eukaryota</taxon>
        <taxon>Fungi</taxon>
        <taxon>Dikarya</taxon>
        <taxon>Basidiomycota</taxon>
        <taxon>Agaricomycotina</taxon>
        <taxon>Agaricomycetes</taxon>
        <taxon>Agaricomycetidae</taxon>
        <taxon>Agaricales</taxon>
        <taxon>Marasmiineae</taxon>
        <taxon>Omphalotaceae</taxon>
        <taxon>Gymnopus</taxon>
    </lineage>
</organism>
<feature type="transmembrane region" description="Helical" evidence="1">
    <location>
        <begin position="109"/>
        <end position="132"/>
    </location>
</feature>
<gene>
    <name evidence="3" type="ORF">BT96DRAFT_289098</name>
</gene>
<feature type="transmembrane region" description="Helical" evidence="1">
    <location>
        <begin position="75"/>
        <end position="103"/>
    </location>
</feature>
<feature type="transmembrane region" description="Helical" evidence="1">
    <location>
        <begin position="39"/>
        <end position="63"/>
    </location>
</feature>
<evidence type="ECO:0000256" key="2">
    <source>
        <dbReference type="SAM" id="SignalP"/>
    </source>
</evidence>
<sequence length="180" mass="20537">MGALLVGILFSSALWGISAAQTYIYFDNFYNQDTLRLKLLVVFVFGLDTAHQIMLCHLIYVYLVSNFGNPNYLALVVWSILVMVILSAIIAATIQLFMCWRIWILSNKSVYWIIPLVVVVLASFVITVVYFVRSWSLRTWVELADLSVSVLLCRYPLSVVRASTDRKFHERSTASTLVEI</sequence>
<keyword evidence="1" id="KW-0812">Transmembrane</keyword>
<evidence type="ECO:0000256" key="1">
    <source>
        <dbReference type="SAM" id="Phobius"/>
    </source>
</evidence>
<dbReference type="AlphaFoldDB" id="A0A6A4H1D3"/>
<keyword evidence="4" id="KW-1185">Reference proteome</keyword>
<keyword evidence="1" id="KW-1133">Transmembrane helix</keyword>
<dbReference type="OrthoDB" id="3263055at2759"/>
<accession>A0A6A4H1D3</accession>